<organism evidence="2">
    <name type="scientific">Zeugodacus cucurbitae</name>
    <name type="common">Melon fruit fly</name>
    <name type="synonym">Bactrocera cucurbitae</name>
    <dbReference type="NCBI Taxonomy" id="28588"/>
    <lineage>
        <taxon>Eukaryota</taxon>
        <taxon>Metazoa</taxon>
        <taxon>Ecdysozoa</taxon>
        <taxon>Arthropoda</taxon>
        <taxon>Hexapoda</taxon>
        <taxon>Insecta</taxon>
        <taxon>Pterygota</taxon>
        <taxon>Neoptera</taxon>
        <taxon>Endopterygota</taxon>
        <taxon>Diptera</taxon>
        <taxon>Brachycera</taxon>
        <taxon>Muscomorpha</taxon>
        <taxon>Tephritoidea</taxon>
        <taxon>Tephritidae</taxon>
        <taxon>Zeugodacus</taxon>
        <taxon>Zeugodacus</taxon>
    </lineage>
</organism>
<dbReference type="PANTHER" id="PTHR37685">
    <property type="entry name" value="GEO11136P1-RELATED"/>
    <property type="match status" value="1"/>
</dbReference>
<dbReference type="InterPro" id="IPR031734">
    <property type="entry name" value="MBF2"/>
</dbReference>
<dbReference type="PANTHER" id="PTHR37685:SF1">
    <property type="entry name" value="GEO11136P1-RELATED"/>
    <property type="match status" value="1"/>
</dbReference>
<reference evidence="2" key="1">
    <citation type="submission" date="2014-11" db="EMBL/GenBank/DDBJ databases">
        <authorList>
            <person name="Geib S."/>
        </authorList>
    </citation>
    <scope>NUCLEOTIDE SEQUENCE</scope>
</reference>
<evidence type="ECO:0000313" key="2">
    <source>
        <dbReference type="EMBL" id="JAD09094.1"/>
    </source>
</evidence>
<sequence>MKVVCAFVIFTAAIFGSANAIEQVFDTVEEHLRLGQFGQVFASEKGFEQVFGVITPTDSILGLTTVQARFRLGQVVTADYTFTGATATARVVGIRVRDNKRMGKSPAVSITSGALGSATITLRFTSQRGFGINSEVTVYGTP</sequence>
<name>A0A0A1XCF0_ZEUCU</name>
<evidence type="ECO:0000256" key="1">
    <source>
        <dbReference type="SAM" id="SignalP"/>
    </source>
</evidence>
<reference evidence="2" key="2">
    <citation type="journal article" date="2015" name="Gigascience">
        <title>Reconstructing a comprehensive transcriptome assembly of a white-pupal translocated strain of the pest fruit fly Bactrocera cucurbitae.</title>
        <authorList>
            <person name="Sim S.B."/>
            <person name="Calla B."/>
            <person name="Hall B."/>
            <person name="DeRego T."/>
            <person name="Geib S.M."/>
        </authorList>
    </citation>
    <scope>NUCLEOTIDE SEQUENCE</scope>
</reference>
<dbReference type="EMBL" id="GBXI01005198">
    <property type="protein sequence ID" value="JAD09094.1"/>
    <property type="molecule type" value="Transcribed_RNA"/>
</dbReference>
<proteinExistence type="predicted"/>
<protein>
    <submittedName>
        <fullName evidence="2">Probable salivary secreted peptide</fullName>
    </submittedName>
</protein>
<gene>
    <name evidence="2" type="primary">SSP_6</name>
    <name evidence="2" type="ORF">g.9193</name>
</gene>
<dbReference type="AlphaFoldDB" id="A0A0A1XCF0"/>
<keyword evidence="1" id="KW-0732">Signal</keyword>
<feature type="signal peptide" evidence="1">
    <location>
        <begin position="1"/>
        <end position="20"/>
    </location>
</feature>
<feature type="chain" id="PRO_5001983546" evidence="1">
    <location>
        <begin position="21"/>
        <end position="142"/>
    </location>
</feature>
<dbReference type="Pfam" id="PF15868">
    <property type="entry name" value="MBF2"/>
    <property type="match status" value="1"/>
</dbReference>
<accession>A0A0A1XCF0</accession>